<evidence type="ECO:0000259" key="1">
    <source>
        <dbReference type="Pfam" id="PF01636"/>
    </source>
</evidence>
<evidence type="ECO:0000313" key="3">
    <source>
        <dbReference type="Proteomes" id="UP000730618"/>
    </source>
</evidence>
<comment type="caution">
    <text evidence="2">The sequence shown here is derived from an EMBL/GenBank/DDBJ whole genome shotgun (WGS) entry which is preliminary data.</text>
</comment>
<proteinExistence type="predicted"/>
<dbReference type="Proteomes" id="UP000730618">
    <property type="component" value="Unassembled WGS sequence"/>
</dbReference>
<dbReference type="InterPro" id="IPR002575">
    <property type="entry name" value="Aminoglycoside_PTrfase"/>
</dbReference>
<dbReference type="PANTHER" id="PTHR21310">
    <property type="entry name" value="AMINOGLYCOSIDE PHOSPHOTRANSFERASE-RELATED-RELATED"/>
    <property type="match status" value="1"/>
</dbReference>
<gene>
    <name evidence="2" type="ORF">PAECIP111802_00183</name>
</gene>
<organism evidence="2 3">
    <name type="scientific">Paenibacillus allorhizosphaerae</name>
    <dbReference type="NCBI Taxonomy" id="2849866"/>
    <lineage>
        <taxon>Bacteria</taxon>
        <taxon>Bacillati</taxon>
        <taxon>Bacillota</taxon>
        <taxon>Bacilli</taxon>
        <taxon>Bacillales</taxon>
        <taxon>Paenibacillaceae</taxon>
        <taxon>Paenibacillus</taxon>
    </lineage>
</organism>
<sequence length="309" mass="34402">MNTMNNVLSDQALEWVIHAVHPEANVLSIRRLHGGISSLVHGILLKVNGEERSVVLRQFDNAEWVREQPDLALHEAESLRRASQCVGVQTPKLIAFDETGSACGVPALLMTRLEGSVVLEPPDTVRWVDGMAEALARIHKVEAADYSRTFAPYCDAASLDTSSWSEYPAQWRAAADIVTGPRPFVINRFIHRDYHPANVLWKGGEVSGVVDWVNGCVGPAGIDVGHCRVNLAQLYDVQTADQFLSSYQKYAGDSFVYDPYWDLVTLIDFAYWPPEVYKGWTDLGKIGLTTEIVAECLDQYLLSILKRIS</sequence>
<dbReference type="Pfam" id="PF01636">
    <property type="entry name" value="APH"/>
    <property type="match status" value="1"/>
</dbReference>
<feature type="domain" description="Aminoglycoside phosphotransferase" evidence="1">
    <location>
        <begin position="47"/>
        <end position="248"/>
    </location>
</feature>
<dbReference type="EMBL" id="CAJVCE010000001">
    <property type="protein sequence ID" value="CAG7615557.1"/>
    <property type="molecule type" value="Genomic_DNA"/>
</dbReference>
<accession>A0ABN7TAZ3</accession>
<name>A0ABN7TAZ3_9BACL</name>
<dbReference type="InterPro" id="IPR051678">
    <property type="entry name" value="AGP_Transferase"/>
</dbReference>
<protein>
    <recommendedName>
        <fullName evidence="1">Aminoglycoside phosphotransferase domain-containing protein</fullName>
    </recommendedName>
</protein>
<evidence type="ECO:0000313" key="2">
    <source>
        <dbReference type="EMBL" id="CAG7615557.1"/>
    </source>
</evidence>
<keyword evidence="3" id="KW-1185">Reference proteome</keyword>
<reference evidence="2 3" key="1">
    <citation type="submission" date="2021-06" db="EMBL/GenBank/DDBJ databases">
        <authorList>
            <person name="Criscuolo A."/>
        </authorList>
    </citation>
    <scope>NUCLEOTIDE SEQUENCE [LARGE SCALE GENOMIC DNA]</scope>
    <source>
        <strain evidence="3">CIP 111802</strain>
    </source>
</reference>